<feature type="compositionally biased region" description="Basic and acidic residues" evidence="1">
    <location>
        <begin position="154"/>
        <end position="166"/>
    </location>
</feature>
<proteinExistence type="predicted"/>
<gene>
    <name evidence="3" type="ORF">FSB_LOCUS8133</name>
</gene>
<dbReference type="Gene3D" id="3.30.420.10">
    <property type="entry name" value="Ribonuclease H-like superfamily/Ribonuclease H"/>
    <property type="match status" value="1"/>
</dbReference>
<organism evidence="3">
    <name type="scientific">Fagus sylvatica</name>
    <name type="common">Beechnut</name>
    <dbReference type="NCBI Taxonomy" id="28930"/>
    <lineage>
        <taxon>Eukaryota</taxon>
        <taxon>Viridiplantae</taxon>
        <taxon>Streptophyta</taxon>
        <taxon>Embryophyta</taxon>
        <taxon>Tracheophyta</taxon>
        <taxon>Spermatophyta</taxon>
        <taxon>Magnoliopsida</taxon>
        <taxon>eudicotyledons</taxon>
        <taxon>Gunneridae</taxon>
        <taxon>Pentapetalae</taxon>
        <taxon>rosids</taxon>
        <taxon>fabids</taxon>
        <taxon>Fagales</taxon>
        <taxon>Fagaceae</taxon>
        <taxon>Fagus</taxon>
    </lineage>
</organism>
<dbReference type="PROSITE" id="PS50994">
    <property type="entry name" value="INTEGRASE"/>
    <property type="match status" value="1"/>
</dbReference>
<dbReference type="PANTHER" id="PTHR33437">
    <property type="entry name" value="OS06G0361200 PROTEIN"/>
    <property type="match status" value="1"/>
</dbReference>
<dbReference type="Pfam" id="PF03732">
    <property type="entry name" value="Retrotrans_gag"/>
    <property type="match status" value="1"/>
</dbReference>
<reference evidence="3" key="1">
    <citation type="submission" date="2018-02" db="EMBL/GenBank/DDBJ databases">
        <authorList>
            <person name="Cohen D.B."/>
            <person name="Kent A.D."/>
        </authorList>
    </citation>
    <scope>NUCLEOTIDE SEQUENCE</scope>
</reference>
<dbReference type="InterPro" id="IPR005162">
    <property type="entry name" value="Retrotrans_gag_dom"/>
</dbReference>
<evidence type="ECO:0000313" key="3">
    <source>
        <dbReference type="EMBL" id="SPC80251.1"/>
    </source>
</evidence>
<evidence type="ECO:0000259" key="2">
    <source>
        <dbReference type="PROSITE" id="PS50994"/>
    </source>
</evidence>
<accession>A0A2N9F042</accession>
<dbReference type="InterPro" id="IPR036397">
    <property type="entry name" value="RNaseH_sf"/>
</dbReference>
<dbReference type="GO" id="GO:0003676">
    <property type="term" value="F:nucleic acid binding"/>
    <property type="evidence" value="ECO:0007669"/>
    <property type="project" value="InterPro"/>
</dbReference>
<name>A0A2N9F042_FAGSY</name>
<feature type="region of interest" description="Disordered" evidence="1">
    <location>
        <begin position="369"/>
        <end position="389"/>
    </location>
</feature>
<dbReference type="InterPro" id="IPR001584">
    <property type="entry name" value="Integrase_cat-core"/>
</dbReference>
<dbReference type="EMBL" id="OIVN01000440">
    <property type="protein sequence ID" value="SPC80251.1"/>
    <property type="molecule type" value="Genomic_DNA"/>
</dbReference>
<feature type="region of interest" description="Disordered" evidence="1">
    <location>
        <begin position="140"/>
        <end position="167"/>
    </location>
</feature>
<feature type="compositionally biased region" description="Polar residues" evidence="1">
    <location>
        <begin position="9"/>
        <end position="34"/>
    </location>
</feature>
<protein>
    <recommendedName>
        <fullName evidence="2">Integrase catalytic domain-containing protein</fullName>
    </recommendedName>
</protein>
<feature type="region of interest" description="Disordered" evidence="1">
    <location>
        <begin position="641"/>
        <end position="666"/>
    </location>
</feature>
<dbReference type="SUPFAM" id="SSF53098">
    <property type="entry name" value="Ribonuclease H-like"/>
    <property type="match status" value="1"/>
</dbReference>
<feature type="domain" description="Integrase catalytic" evidence="2">
    <location>
        <begin position="1048"/>
        <end position="1186"/>
    </location>
</feature>
<feature type="region of interest" description="Disordered" evidence="1">
    <location>
        <begin position="1"/>
        <end position="44"/>
    </location>
</feature>
<dbReference type="AlphaFoldDB" id="A0A2N9F042"/>
<dbReference type="InterPro" id="IPR012337">
    <property type="entry name" value="RNaseH-like_sf"/>
</dbReference>
<evidence type="ECO:0000256" key="1">
    <source>
        <dbReference type="SAM" id="MobiDB-lite"/>
    </source>
</evidence>
<dbReference type="PANTHER" id="PTHR33437:SF2">
    <property type="entry name" value="OS06G0361200 PROTEIN"/>
    <property type="match status" value="1"/>
</dbReference>
<feature type="compositionally biased region" description="Polar residues" evidence="1">
    <location>
        <begin position="144"/>
        <end position="153"/>
    </location>
</feature>
<sequence length="1223" mass="138720">MASRKTHIPKTTTKSVGGSTRSSISTGPMTQNRSKGMGLPMPQRTARDASMKKLTKAQPQSKTVISLYTLGAGRRTSKSVGDTPFVLEDSTTRAMPAMMTKTAIVDERIVAMECAILKLTKTVEEKDLQITTLMNKLEVHNHGESSNGPMHQRTSQDGHKRVEDQHTNSTSIASLSVQQLHDMIMNTIRAQYGGYQPPKFQQFDGKRNPKQHVAHFVETCNNASTDGDLLTKQFVCSLQGNAFDWYTDLEPESIDNWEQMEREFLNRFYNTRRTVSMMELTNMKQWKDEPVVDYINQWCLLSLDCKDRLPKASRVEMCIQGMHWGLLYILQGIKPRTFEELATRAHDMELSLASREKRVYLLLNINPSGSSQRRSKGEKEGSISGKGEMVNAERDGREDILISRYLILRLAKEGKILLDLDEAVGSNHATFTIRSPSSKKTQYPLMSTSGTFYKSIKFGTLEPICLPCLEPHDDCDIEDEPLSEGEGWTLVTHKKSRKQYNPKSRVTYARERRQMSCSMIPHKGRSTGHPRLQSRKSEGNWKTRPLFHMIDSKTSYNLLLGRPWLHENGIVPFTLHQCFKYFDGKQVKKVIADLQPFTEAESHFADAKFYLNCDMVNDTKDRGITNLTICPIVQAGGSNSIRAGSEGQDKVASTKPPLKGFVKSASDSIKEGSLSDKRTNEGFDPKAYRLLAKSGYDFNNPSQLWQLYSDCTGLGYSLQEPVRISAKGKNERRIALHVSFEVVEEESQAEPTPQSSVFDRLTSPTPRESVFNRLSVSILTKEGTSHVRRSAFDRLRPPSTLKVASQSKVSVGSSLKAKRRTIIHTNRLRKQVDQEEEENETLVLPAYHVTVETDSGSSSSDDEPDEASHAIEDEYKDVFAWMYKEMPGLDPRVVVHRLAIKQEAHPVKACPKDDFSLPNTKLMVDSTISHKALSFMDVEEFEGISLEHIPRNENKIADALANLATTLALSEEERVNVPVRNRWALTFTEEYTSEINAISVSVVKDEDWRQPLIDYLEHGKIPNDSRHKTKGETNQAMEEAHLGVCGAHQSSPIPYLRIKRMGYYWPTIVKDSMDYAKRCEAWPLPKLSAGHLYILVVIDYFFKWAEVISLKEVKKENVVNFIRTHLIYRYGVPRNIMTDNEGLTNEENTRLRLEELKALDEKRLEAQQHLECYQAGLSQAFNKKVKPQSFQQGDLVLSVQRPINTLHKIGNKFTSKWDGPYVV</sequence>
<dbReference type="GO" id="GO:0015074">
    <property type="term" value="P:DNA integration"/>
    <property type="evidence" value="ECO:0007669"/>
    <property type="project" value="InterPro"/>
</dbReference>